<organism evidence="15 16">
    <name type="scientific">Collybiopsis luxurians FD-317 M1</name>
    <dbReference type="NCBI Taxonomy" id="944289"/>
    <lineage>
        <taxon>Eukaryota</taxon>
        <taxon>Fungi</taxon>
        <taxon>Dikarya</taxon>
        <taxon>Basidiomycota</taxon>
        <taxon>Agaricomycotina</taxon>
        <taxon>Agaricomycetes</taxon>
        <taxon>Agaricomycetidae</taxon>
        <taxon>Agaricales</taxon>
        <taxon>Marasmiineae</taxon>
        <taxon>Omphalotaceae</taxon>
        <taxon>Collybiopsis</taxon>
        <taxon>Collybiopsis luxurians</taxon>
    </lineage>
</organism>
<evidence type="ECO:0000256" key="12">
    <source>
        <dbReference type="ARBA" id="ARBA00023136"/>
    </source>
</evidence>
<dbReference type="Pfam" id="PF00067">
    <property type="entry name" value="p450"/>
    <property type="match status" value="2"/>
</dbReference>
<comment type="cofactor">
    <cofactor evidence="1 13">
        <name>heme</name>
        <dbReference type="ChEBI" id="CHEBI:30413"/>
    </cofactor>
</comment>
<reference evidence="15 16" key="1">
    <citation type="submission" date="2014-04" db="EMBL/GenBank/DDBJ databases">
        <title>Evolutionary Origins and Diversification of the Mycorrhizal Mutualists.</title>
        <authorList>
            <consortium name="DOE Joint Genome Institute"/>
            <consortium name="Mycorrhizal Genomics Consortium"/>
            <person name="Kohler A."/>
            <person name="Kuo A."/>
            <person name="Nagy L.G."/>
            <person name="Floudas D."/>
            <person name="Copeland A."/>
            <person name="Barry K.W."/>
            <person name="Cichocki N."/>
            <person name="Veneault-Fourrey C."/>
            <person name="LaButti K."/>
            <person name="Lindquist E.A."/>
            <person name="Lipzen A."/>
            <person name="Lundell T."/>
            <person name="Morin E."/>
            <person name="Murat C."/>
            <person name="Riley R."/>
            <person name="Ohm R."/>
            <person name="Sun H."/>
            <person name="Tunlid A."/>
            <person name="Henrissat B."/>
            <person name="Grigoriev I.V."/>
            <person name="Hibbett D.S."/>
            <person name="Martin F."/>
        </authorList>
    </citation>
    <scope>NUCLEOTIDE SEQUENCE [LARGE SCALE GENOMIC DNA]</scope>
    <source>
        <strain evidence="15 16">FD-317 M1</strain>
    </source>
</reference>
<feature type="transmembrane region" description="Helical" evidence="14">
    <location>
        <begin position="21"/>
        <end position="38"/>
    </location>
</feature>
<keyword evidence="11" id="KW-0503">Monooxygenase</keyword>
<dbReference type="SUPFAM" id="SSF48264">
    <property type="entry name" value="Cytochrome P450"/>
    <property type="match status" value="1"/>
</dbReference>
<dbReference type="GO" id="GO:0020037">
    <property type="term" value="F:heme binding"/>
    <property type="evidence" value="ECO:0007669"/>
    <property type="project" value="InterPro"/>
</dbReference>
<sequence length="581" mass="64816">MECLSSAFEVFSASVWEYRSLVISCLIFIFGLVLMHFLTAPQGSQVQTVHLLSAPPSRSFIWGHEKEVFLNEPGKAFRRWTAALGPAYRIKAAFGASDILVLSDPEGISYILQKKIYDYHHSKVVRPRVARLLGKGLGWVEGSEAHKRMRKLIAPSLTTENIKAMSEDVRQAAFAAITNLHLLFDSSTTSKKLSLNILDWTSEATLNVIGRVGFLHDFEGGKSQDAKKILGARRRGASVVAEYAGFLTLMLLRRFPILNHLPIFAIQAQGLAKSAIQRGVAQEMVKRAQDIVQADNKDLLSRLLLARSNSEISTAELFEQVRVLVLTVASQQILGILDIDFCVCPRLFPKCSQLTTGISRIAGHETTTLTLAFSLWELARHPDKQNRLREEIQSIGNEATYDDFQTKFPYLDAVLKETLRLYPGLAYMERVATKNDIIPLAQTIIGSNGQLVDKIVVKPGQVVLIPIMAIHRDDSKWADPDKFEPERWLDSLPNVERLPNGWSHLLTFSSVLTPSSDGPRNCIGMRLAIFQYKVILSALLSQFRFKDTGADISLKIASSLQPWVVGEKEKGPQLPVEVETL</sequence>
<dbReference type="Proteomes" id="UP000053593">
    <property type="component" value="Unassembled WGS sequence"/>
</dbReference>
<name>A0A0D0C402_9AGAR</name>
<keyword evidence="9" id="KW-0560">Oxidoreductase</keyword>
<dbReference type="EMBL" id="KN834841">
    <property type="protein sequence ID" value="KIK52522.1"/>
    <property type="molecule type" value="Genomic_DNA"/>
</dbReference>
<keyword evidence="7 13" id="KW-0479">Metal-binding</keyword>
<dbReference type="PRINTS" id="PR00385">
    <property type="entry name" value="P450"/>
</dbReference>
<dbReference type="InterPro" id="IPR036396">
    <property type="entry name" value="Cyt_P450_sf"/>
</dbReference>
<dbReference type="InterPro" id="IPR001128">
    <property type="entry name" value="Cyt_P450"/>
</dbReference>
<dbReference type="GO" id="GO:0016020">
    <property type="term" value="C:membrane"/>
    <property type="evidence" value="ECO:0007669"/>
    <property type="project" value="UniProtKB-SubCell"/>
</dbReference>
<evidence type="ECO:0000256" key="7">
    <source>
        <dbReference type="ARBA" id="ARBA00022723"/>
    </source>
</evidence>
<evidence type="ECO:0000313" key="16">
    <source>
        <dbReference type="Proteomes" id="UP000053593"/>
    </source>
</evidence>
<dbReference type="InterPro" id="IPR050121">
    <property type="entry name" value="Cytochrome_P450_monoxygenase"/>
</dbReference>
<feature type="binding site" description="axial binding residue" evidence="13">
    <location>
        <position position="522"/>
    </location>
    <ligand>
        <name>heme</name>
        <dbReference type="ChEBI" id="CHEBI:30413"/>
    </ligand>
    <ligandPart>
        <name>Fe</name>
        <dbReference type="ChEBI" id="CHEBI:18248"/>
    </ligandPart>
</feature>
<dbReference type="Gene3D" id="1.10.630.10">
    <property type="entry name" value="Cytochrome P450"/>
    <property type="match status" value="1"/>
</dbReference>
<dbReference type="AlphaFoldDB" id="A0A0D0C402"/>
<evidence type="ECO:0000256" key="4">
    <source>
        <dbReference type="ARBA" id="ARBA00010617"/>
    </source>
</evidence>
<evidence type="ECO:0000256" key="8">
    <source>
        <dbReference type="ARBA" id="ARBA00022989"/>
    </source>
</evidence>
<dbReference type="InterPro" id="IPR002401">
    <property type="entry name" value="Cyt_P450_E_grp-I"/>
</dbReference>
<evidence type="ECO:0008006" key="17">
    <source>
        <dbReference type="Google" id="ProtNLM"/>
    </source>
</evidence>
<dbReference type="PRINTS" id="PR00463">
    <property type="entry name" value="EP450I"/>
</dbReference>
<keyword evidence="16" id="KW-1185">Reference proteome</keyword>
<keyword evidence="8 14" id="KW-1133">Transmembrane helix</keyword>
<comment type="pathway">
    <text evidence="3">Secondary metabolite biosynthesis; terpenoid biosynthesis.</text>
</comment>
<evidence type="ECO:0000313" key="15">
    <source>
        <dbReference type="EMBL" id="KIK52522.1"/>
    </source>
</evidence>
<dbReference type="PANTHER" id="PTHR24305">
    <property type="entry name" value="CYTOCHROME P450"/>
    <property type="match status" value="1"/>
</dbReference>
<evidence type="ECO:0000256" key="13">
    <source>
        <dbReference type="PIRSR" id="PIRSR602401-1"/>
    </source>
</evidence>
<evidence type="ECO:0000256" key="1">
    <source>
        <dbReference type="ARBA" id="ARBA00001971"/>
    </source>
</evidence>
<evidence type="ECO:0000256" key="10">
    <source>
        <dbReference type="ARBA" id="ARBA00023004"/>
    </source>
</evidence>
<evidence type="ECO:0000256" key="2">
    <source>
        <dbReference type="ARBA" id="ARBA00004370"/>
    </source>
</evidence>
<proteinExistence type="inferred from homology"/>
<evidence type="ECO:0000256" key="3">
    <source>
        <dbReference type="ARBA" id="ARBA00004721"/>
    </source>
</evidence>
<keyword evidence="12 14" id="KW-0472">Membrane</keyword>
<evidence type="ECO:0000256" key="5">
    <source>
        <dbReference type="ARBA" id="ARBA00022617"/>
    </source>
</evidence>
<gene>
    <name evidence="15" type="ORF">GYMLUDRAFT_88653</name>
</gene>
<comment type="subcellular location">
    <subcellularLocation>
        <location evidence="2">Membrane</location>
    </subcellularLocation>
</comment>
<dbReference type="OrthoDB" id="1470350at2759"/>
<dbReference type="GO" id="GO:0005506">
    <property type="term" value="F:iron ion binding"/>
    <property type="evidence" value="ECO:0007669"/>
    <property type="project" value="InterPro"/>
</dbReference>
<dbReference type="HOGENOM" id="CLU_001570_5_11_1"/>
<keyword evidence="6 14" id="KW-0812">Transmembrane</keyword>
<keyword evidence="5 13" id="KW-0349">Heme</keyword>
<protein>
    <recommendedName>
        <fullName evidence="17">Cytochrome P450</fullName>
    </recommendedName>
</protein>
<accession>A0A0D0C402</accession>
<evidence type="ECO:0000256" key="9">
    <source>
        <dbReference type="ARBA" id="ARBA00023002"/>
    </source>
</evidence>
<evidence type="ECO:0000256" key="11">
    <source>
        <dbReference type="ARBA" id="ARBA00023033"/>
    </source>
</evidence>
<keyword evidence="10 13" id="KW-0408">Iron</keyword>
<dbReference type="GO" id="GO:0016705">
    <property type="term" value="F:oxidoreductase activity, acting on paired donors, with incorporation or reduction of molecular oxygen"/>
    <property type="evidence" value="ECO:0007669"/>
    <property type="project" value="InterPro"/>
</dbReference>
<dbReference type="GO" id="GO:0004497">
    <property type="term" value="F:monooxygenase activity"/>
    <property type="evidence" value="ECO:0007669"/>
    <property type="project" value="UniProtKB-KW"/>
</dbReference>
<evidence type="ECO:0000256" key="14">
    <source>
        <dbReference type="SAM" id="Phobius"/>
    </source>
</evidence>
<dbReference type="PANTHER" id="PTHR24305:SF166">
    <property type="entry name" value="CYTOCHROME P450 12A4, MITOCHONDRIAL-RELATED"/>
    <property type="match status" value="1"/>
</dbReference>
<evidence type="ECO:0000256" key="6">
    <source>
        <dbReference type="ARBA" id="ARBA00022692"/>
    </source>
</evidence>
<comment type="similarity">
    <text evidence="4">Belongs to the cytochrome P450 family.</text>
</comment>